<sequence>MAFDPIKLIHPKTGVVVEATTAIDLTNFRFNDGYVPVDQAETVLAAEGAEKKYPKLAEGLAALRETETVSDAPAAESEKPETVSDAPAAESEKPETVSSTRTAKPTGSAAKGSAKSGTDASGTDVGVS</sequence>
<dbReference type="Proteomes" id="UP001243276">
    <property type="component" value="Segment"/>
</dbReference>
<evidence type="ECO:0000256" key="1">
    <source>
        <dbReference type="SAM" id="MobiDB-lite"/>
    </source>
</evidence>
<dbReference type="RefSeq" id="YP_010842828.1">
    <property type="nucleotide sequence ID" value="NC_079146.1"/>
</dbReference>
<dbReference type="KEGG" id="vg:80560591"/>
<gene>
    <name evidence="2" type="primary">38</name>
</gene>
<protein>
    <submittedName>
        <fullName evidence="2">Uncharacterized protein</fullName>
    </submittedName>
</protein>
<evidence type="ECO:0000313" key="3">
    <source>
        <dbReference type="Proteomes" id="UP001243276"/>
    </source>
</evidence>
<dbReference type="EMBL" id="OQ709208">
    <property type="protein sequence ID" value="WGH20821.1"/>
    <property type="molecule type" value="Genomic_DNA"/>
</dbReference>
<reference evidence="2" key="1">
    <citation type="submission" date="2023-03" db="EMBL/GenBank/DDBJ databases">
        <authorList>
            <person name="Adamson A.J."/>
            <person name="Baker B.A."/>
            <person name="Galadyk N."/>
            <person name="Joshi D.H."/>
            <person name="Kistler H.E."/>
            <person name="Roberts S.M."/>
            <person name="Saint K.A."/>
            <person name="Sunnen C.N."/>
            <person name="Garlena R.A."/>
            <person name="Russell D.A."/>
            <person name="Pope W.H."/>
            <person name="Jacobs-Sera D."/>
            <person name="Hatfull G.F."/>
        </authorList>
    </citation>
    <scope>NUCLEOTIDE SEQUENCE</scope>
</reference>
<keyword evidence="3" id="KW-1185">Reference proteome</keyword>
<proteinExistence type="predicted"/>
<feature type="region of interest" description="Disordered" evidence="1">
    <location>
        <begin position="65"/>
        <end position="128"/>
    </location>
</feature>
<name>A0AAF0GG99_9CAUD</name>
<dbReference type="GeneID" id="80560591"/>
<evidence type="ECO:0000313" key="2">
    <source>
        <dbReference type="EMBL" id="WGH20821.1"/>
    </source>
</evidence>
<feature type="compositionally biased region" description="Polar residues" evidence="1">
    <location>
        <begin position="96"/>
        <end position="105"/>
    </location>
</feature>
<accession>A0AAF0GG99</accession>
<organism evidence="2 3">
    <name type="scientific">Gordonia phage Commandaria</name>
    <dbReference type="NCBI Taxonomy" id="3038364"/>
    <lineage>
        <taxon>Viruses</taxon>
        <taxon>Duplodnaviria</taxon>
        <taxon>Heunggongvirae</taxon>
        <taxon>Uroviricota</taxon>
        <taxon>Caudoviricetes</taxon>
        <taxon>Zierdtviridae</taxon>
        <taxon>Emilbogenvirinae</taxon>
        <taxon>Commandariavirus</taxon>
        <taxon>Commandariavirus commandaria</taxon>
    </lineage>
</organism>